<dbReference type="AlphaFoldDB" id="A0A2S6NHL2"/>
<gene>
    <name evidence="1" type="ORF">CCS01_12540</name>
</gene>
<accession>A0A2S6NHL2</accession>
<sequence length="121" mass="13017">MRAAPRWEMSPLAAEAGQEATLQIVDQEDGPDGRTVCIIPGNLSRRLADGEFVRLLDEQDIANAAMIMLLPRLRSTMSNLVEWASRTGGRDASCWRSAETLLLMPGKARAAVAAANAGARP</sequence>
<evidence type="ECO:0000313" key="1">
    <source>
        <dbReference type="EMBL" id="PPQ34084.1"/>
    </source>
</evidence>
<name>A0A2S6NHL2_RHOGL</name>
<evidence type="ECO:0000313" key="2">
    <source>
        <dbReference type="Proteomes" id="UP000239724"/>
    </source>
</evidence>
<proteinExistence type="predicted"/>
<dbReference type="Proteomes" id="UP000239724">
    <property type="component" value="Unassembled WGS sequence"/>
</dbReference>
<reference evidence="1 2" key="1">
    <citation type="journal article" date="2018" name="Arch. Microbiol.">
        <title>New insights into the metabolic potential of the phototrophic purple bacterium Rhodopila globiformis DSM 161(T) from its draft genome sequence and evidence for a vanadium-dependent nitrogenase.</title>
        <authorList>
            <person name="Imhoff J.F."/>
            <person name="Rahn T."/>
            <person name="Kunzel S."/>
            <person name="Neulinger S.C."/>
        </authorList>
    </citation>
    <scope>NUCLEOTIDE SEQUENCE [LARGE SCALE GENOMIC DNA]</scope>
    <source>
        <strain evidence="1 2">DSM 161</strain>
    </source>
</reference>
<keyword evidence="2" id="KW-1185">Reference proteome</keyword>
<protein>
    <submittedName>
        <fullName evidence="1">Uncharacterized protein</fullName>
    </submittedName>
</protein>
<organism evidence="1 2">
    <name type="scientific">Rhodopila globiformis</name>
    <name type="common">Rhodopseudomonas globiformis</name>
    <dbReference type="NCBI Taxonomy" id="1071"/>
    <lineage>
        <taxon>Bacteria</taxon>
        <taxon>Pseudomonadati</taxon>
        <taxon>Pseudomonadota</taxon>
        <taxon>Alphaproteobacteria</taxon>
        <taxon>Acetobacterales</taxon>
        <taxon>Acetobacteraceae</taxon>
        <taxon>Rhodopila</taxon>
    </lineage>
</organism>
<dbReference type="EMBL" id="NHRY01000130">
    <property type="protein sequence ID" value="PPQ34084.1"/>
    <property type="molecule type" value="Genomic_DNA"/>
</dbReference>
<comment type="caution">
    <text evidence="1">The sequence shown here is derived from an EMBL/GenBank/DDBJ whole genome shotgun (WGS) entry which is preliminary data.</text>
</comment>